<gene>
    <name evidence="12" type="ORF">BC351_37270</name>
</gene>
<reference evidence="13" key="1">
    <citation type="submission" date="2016-07" db="EMBL/GenBank/DDBJ databases">
        <authorList>
            <person name="Florea S."/>
            <person name="Webb J.S."/>
            <person name="Jaromczyk J."/>
            <person name="Schardl C.L."/>
        </authorList>
    </citation>
    <scope>NUCLEOTIDE SEQUENCE [LARGE SCALE GENOMIC DNA]</scope>
    <source>
        <strain evidence="13">CY1</strain>
    </source>
</reference>
<evidence type="ECO:0000256" key="3">
    <source>
        <dbReference type="ARBA" id="ARBA00022553"/>
    </source>
</evidence>
<evidence type="ECO:0000256" key="8">
    <source>
        <dbReference type="ARBA" id="ARBA00023136"/>
    </source>
</evidence>
<evidence type="ECO:0000259" key="11">
    <source>
        <dbReference type="PROSITE" id="PS50885"/>
    </source>
</evidence>
<dbReference type="InterPro" id="IPR036890">
    <property type="entry name" value="HATPase_C_sf"/>
</dbReference>
<feature type="transmembrane region" description="Helical" evidence="10">
    <location>
        <begin position="300"/>
        <end position="322"/>
    </location>
</feature>
<evidence type="ECO:0000256" key="10">
    <source>
        <dbReference type="SAM" id="Phobius"/>
    </source>
</evidence>
<evidence type="ECO:0000313" key="12">
    <source>
        <dbReference type="EMBL" id="OPH49329.1"/>
    </source>
</evidence>
<dbReference type="PANTHER" id="PTHR34220:SF7">
    <property type="entry name" value="SENSOR HISTIDINE KINASE YPDA"/>
    <property type="match status" value="1"/>
</dbReference>
<dbReference type="SUPFAM" id="SSF158472">
    <property type="entry name" value="HAMP domain-like"/>
    <property type="match status" value="1"/>
</dbReference>
<dbReference type="PROSITE" id="PS50885">
    <property type="entry name" value="HAMP"/>
    <property type="match status" value="1"/>
</dbReference>
<dbReference type="SMART" id="SM00304">
    <property type="entry name" value="HAMP"/>
    <property type="match status" value="1"/>
</dbReference>
<evidence type="ECO:0000256" key="9">
    <source>
        <dbReference type="SAM" id="Coils"/>
    </source>
</evidence>
<dbReference type="Gene3D" id="3.30.450.20">
    <property type="entry name" value="PAS domain"/>
    <property type="match status" value="2"/>
</dbReference>
<dbReference type="Gene3D" id="3.30.565.10">
    <property type="entry name" value="Histidine kinase-like ATPase, C-terminal domain"/>
    <property type="match status" value="1"/>
</dbReference>
<dbReference type="Pfam" id="PF02518">
    <property type="entry name" value="HATPase_c"/>
    <property type="match status" value="1"/>
</dbReference>
<dbReference type="EMBL" id="MBTG01000039">
    <property type="protein sequence ID" value="OPH49329.1"/>
    <property type="molecule type" value="Genomic_DNA"/>
</dbReference>
<sequence>MKQLRFKIRTIRSYIVLYTCLIFTIVISLFGGLTYYYISNTMFNEILKYTRQVVEEKKSNIDSLFSQVVTLMQQTASSSILNESVQPINPGDYPALLNNQRRLEDYMQNLQKFNPIIKDFIVLDVNGTAIDQTGSAVIKEYNFHKQPWFAKQNFSYFRVNFIGVHPQDYYSSASSDEMIVSALAPVYNFSRPLGTSYPMLLCNLNVSEIQSLAKETRFEKTGFLMVIDEKGQPLYKPAANLHIDGIASTVRKYMDADSGDFFLNDGDKRFAVVYDTSKITRWKIVTLIPANEISEHTHRIGIYFGLAIGICILLVIAASFFISSKLTRPIVRLIQKMQQIERGDTSIKLYDTSTEEIEKLTYRIDSLIENVTSLTRDVYTYQIHGKVMELRALQSQINPHFLYNTLQSIKALSVTGRNKDISTMVTLIGSMLRYAINNVQDVVTVANELQHIEVYMQIQNFRYPDRFHYQIVCDDVLKTNLMPKLTLQPIVENAILHAFHNRNQGNIRIIVQRMNHLIISVHDDGVGMTPEDTDRLCSKLEGKPGEETTQGGVGLINVHHRIQMKYGEAYGLTIESVLEQGTSVQIVIPFKEESS</sequence>
<keyword evidence="3" id="KW-0597">Phosphoprotein</keyword>
<dbReference type="OrthoDB" id="9776552at2"/>
<comment type="caution">
    <text evidence="12">The sequence shown here is derived from an EMBL/GenBank/DDBJ whole genome shotgun (WGS) entry which is preliminary data.</text>
</comment>
<dbReference type="GO" id="GO:0000155">
    <property type="term" value="F:phosphorelay sensor kinase activity"/>
    <property type="evidence" value="ECO:0007669"/>
    <property type="project" value="InterPro"/>
</dbReference>
<dbReference type="Pfam" id="PF06580">
    <property type="entry name" value="His_kinase"/>
    <property type="match status" value="1"/>
</dbReference>
<keyword evidence="6" id="KW-0418">Kinase</keyword>
<evidence type="ECO:0000313" key="13">
    <source>
        <dbReference type="Proteomes" id="UP000190626"/>
    </source>
</evidence>
<keyword evidence="4" id="KW-0808">Transferase</keyword>
<keyword evidence="2" id="KW-1003">Cell membrane</keyword>
<dbReference type="GO" id="GO:0005886">
    <property type="term" value="C:plasma membrane"/>
    <property type="evidence" value="ECO:0007669"/>
    <property type="project" value="UniProtKB-SubCell"/>
</dbReference>
<keyword evidence="5 10" id="KW-0812">Transmembrane</keyword>
<keyword evidence="9" id="KW-0175">Coiled coil</keyword>
<evidence type="ECO:0000256" key="7">
    <source>
        <dbReference type="ARBA" id="ARBA00022989"/>
    </source>
</evidence>
<dbReference type="InterPro" id="IPR003660">
    <property type="entry name" value="HAMP_dom"/>
</dbReference>
<feature type="domain" description="HAMP" evidence="11">
    <location>
        <begin position="324"/>
        <end position="376"/>
    </location>
</feature>
<dbReference type="PANTHER" id="PTHR34220">
    <property type="entry name" value="SENSOR HISTIDINE KINASE YPDA"/>
    <property type="match status" value="1"/>
</dbReference>
<dbReference type="AlphaFoldDB" id="A0A1V4HC37"/>
<dbReference type="RefSeq" id="WP_158082291.1">
    <property type="nucleotide sequence ID" value="NZ_MBTG01000039.1"/>
</dbReference>
<evidence type="ECO:0000256" key="5">
    <source>
        <dbReference type="ARBA" id="ARBA00022692"/>
    </source>
</evidence>
<evidence type="ECO:0000256" key="1">
    <source>
        <dbReference type="ARBA" id="ARBA00004651"/>
    </source>
</evidence>
<keyword evidence="8 10" id="KW-0472">Membrane</keyword>
<keyword evidence="7 10" id="KW-1133">Transmembrane helix</keyword>
<dbReference type="InterPro" id="IPR010559">
    <property type="entry name" value="Sig_transdc_His_kin_internal"/>
</dbReference>
<organism evidence="12 13">
    <name type="scientific">Paenibacillus ferrarius</name>
    <dbReference type="NCBI Taxonomy" id="1469647"/>
    <lineage>
        <taxon>Bacteria</taxon>
        <taxon>Bacillati</taxon>
        <taxon>Bacillota</taxon>
        <taxon>Bacilli</taxon>
        <taxon>Bacillales</taxon>
        <taxon>Paenibacillaceae</taxon>
        <taxon>Paenibacillus</taxon>
    </lineage>
</organism>
<comment type="subcellular location">
    <subcellularLocation>
        <location evidence="1">Cell membrane</location>
        <topology evidence="1">Multi-pass membrane protein</topology>
    </subcellularLocation>
</comment>
<evidence type="ECO:0000256" key="6">
    <source>
        <dbReference type="ARBA" id="ARBA00022777"/>
    </source>
</evidence>
<dbReference type="SUPFAM" id="SSF55874">
    <property type="entry name" value="ATPase domain of HSP90 chaperone/DNA topoisomerase II/histidine kinase"/>
    <property type="match status" value="1"/>
</dbReference>
<evidence type="ECO:0000256" key="2">
    <source>
        <dbReference type="ARBA" id="ARBA00022475"/>
    </source>
</evidence>
<dbReference type="SMART" id="SM00387">
    <property type="entry name" value="HATPase_c"/>
    <property type="match status" value="1"/>
</dbReference>
<dbReference type="Pfam" id="PF02743">
    <property type="entry name" value="dCache_1"/>
    <property type="match status" value="1"/>
</dbReference>
<dbReference type="Gene3D" id="6.10.340.10">
    <property type="match status" value="1"/>
</dbReference>
<dbReference type="InterPro" id="IPR033479">
    <property type="entry name" value="dCache_1"/>
</dbReference>
<accession>A0A1V4HC37</accession>
<evidence type="ECO:0000256" key="4">
    <source>
        <dbReference type="ARBA" id="ARBA00022679"/>
    </source>
</evidence>
<protein>
    <recommendedName>
        <fullName evidence="11">HAMP domain-containing protein</fullName>
    </recommendedName>
</protein>
<dbReference type="STRING" id="1469647.BC351_37270"/>
<dbReference type="Proteomes" id="UP000190626">
    <property type="component" value="Unassembled WGS sequence"/>
</dbReference>
<feature type="transmembrane region" description="Helical" evidence="10">
    <location>
        <begin position="15"/>
        <end position="38"/>
    </location>
</feature>
<name>A0A1V4HC37_9BACL</name>
<dbReference type="CDD" id="cd06225">
    <property type="entry name" value="HAMP"/>
    <property type="match status" value="1"/>
</dbReference>
<proteinExistence type="predicted"/>
<dbReference type="InterPro" id="IPR050640">
    <property type="entry name" value="Bact_2-comp_sensor_kinase"/>
</dbReference>
<dbReference type="InterPro" id="IPR003594">
    <property type="entry name" value="HATPase_dom"/>
</dbReference>
<keyword evidence="13" id="KW-1185">Reference proteome</keyword>
<feature type="coiled-coil region" evidence="9">
    <location>
        <begin position="350"/>
        <end position="377"/>
    </location>
</feature>